<feature type="region of interest" description="Disordered" evidence="1">
    <location>
        <begin position="176"/>
        <end position="198"/>
    </location>
</feature>
<accession>A0A8S4NBH9</accession>
<evidence type="ECO:0000256" key="1">
    <source>
        <dbReference type="SAM" id="MobiDB-lite"/>
    </source>
</evidence>
<reference evidence="2" key="1">
    <citation type="submission" date="2022-03" db="EMBL/GenBank/DDBJ databases">
        <authorList>
            <person name="Martin C."/>
        </authorList>
    </citation>
    <scope>NUCLEOTIDE SEQUENCE</scope>
</reference>
<protein>
    <submittedName>
        <fullName evidence="2">Uncharacterized protein</fullName>
    </submittedName>
</protein>
<dbReference type="AlphaFoldDB" id="A0A8S4NBH9"/>
<dbReference type="OrthoDB" id="5987687at2759"/>
<comment type="caution">
    <text evidence="2">The sequence shown here is derived from an EMBL/GenBank/DDBJ whole genome shotgun (WGS) entry which is preliminary data.</text>
</comment>
<keyword evidence="3" id="KW-1185">Reference proteome</keyword>
<dbReference type="Proteomes" id="UP000749559">
    <property type="component" value="Unassembled WGS sequence"/>
</dbReference>
<evidence type="ECO:0000313" key="2">
    <source>
        <dbReference type="EMBL" id="CAH1778511.1"/>
    </source>
</evidence>
<sequence length="198" mass="23036">MTLVIKARPVVEDKGTRFNDPINASVRVRMEKELEGHRAKLSYEDIQHAVKRRFQAARTIYLQQNRDETQKTAVKNKKKMTSRWHHKTKSRSKVLPLMTGWSEAKKERVKSILLDEFISSDESDVEGEQNGKARLKTARKLTWESQRLRKYKNEFDTAYLKTLSKAAKKTFCIPTRNDAVRSSRTPQENAPEWAISSD</sequence>
<gene>
    <name evidence="2" type="ORF">OFUS_LOCUS5420</name>
</gene>
<organism evidence="2 3">
    <name type="scientific">Owenia fusiformis</name>
    <name type="common">Polychaete worm</name>
    <dbReference type="NCBI Taxonomy" id="6347"/>
    <lineage>
        <taxon>Eukaryota</taxon>
        <taxon>Metazoa</taxon>
        <taxon>Spiralia</taxon>
        <taxon>Lophotrochozoa</taxon>
        <taxon>Annelida</taxon>
        <taxon>Polychaeta</taxon>
        <taxon>Sedentaria</taxon>
        <taxon>Canalipalpata</taxon>
        <taxon>Sabellida</taxon>
        <taxon>Oweniida</taxon>
        <taxon>Oweniidae</taxon>
        <taxon>Owenia</taxon>
    </lineage>
</organism>
<proteinExistence type="predicted"/>
<evidence type="ECO:0000313" key="3">
    <source>
        <dbReference type="Proteomes" id="UP000749559"/>
    </source>
</evidence>
<name>A0A8S4NBH9_OWEFU</name>
<dbReference type="EMBL" id="CAIIXF020000003">
    <property type="protein sequence ID" value="CAH1778511.1"/>
    <property type="molecule type" value="Genomic_DNA"/>
</dbReference>